<evidence type="ECO:0000259" key="11">
    <source>
        <dbReference type="PROSITE" id="PS50109"/>
    </source>
</evidence>
<dbReference type="Proteomes" id="UP000245683">
    <property type="component" value="Unassembled WGS sequence"/>
</dbReference>
<evidence type="ECO:0000256" key="4">
    <source>
        <dbReference type="ARBA" id="ARBA00022679"/>
    </source>
</evidence>
<dbReference type="EC" id="2.7.13.3" evidence="2"/>
<dbReference type="InterPro" id="IPR050482">
    <property type="entry name" value="Sensor_HK_TwoCompSys"/>
</dbReference>
<dbReference type="CDD" id="cd16917">
    <property type="entry name" value="HATPase_UhpB-NarQ-NarX-like"/>
    <property type="match status" value="1"/>
</dbReference>
<keyword evidence="5" id="KW-0547">Nucleotide-binding</keyword>
<dbReference type="InterPro" id="IPR005467">
    <property type="entry name" value="His_kinase_dom"/>
</dbReference>
<keyword evidence="3" id="KW-0597">Phosphoprotein</keyword>
<name>A0A317KGI6_9ACTN</name>
<organism evidence="12 13">
    <name type="scientific">Micromonospora globispora</name>
    <dbReference type="NCBI Taxonomy" id="1450148"/>
    <lineage>
        <taxon>Bacteria</taxon>
        <taxon>Bacillati</taxon>
        <taxon>Actinomycetota</taxon>
        <taxon>Actinomycetes</taxon>
        <taxon>Micromonosporales</taxon>
        <taxon>Micromonosporaceae</taxon>
        <taxon>Micromonospora</taxon>
    </lineage>
</organism>
<comment type="catalytic activity">
    <reaction evidence="1">
        <text>ATP + protein L-histidine = ADP + protein N-phospho-L-histidine.</text>
        <dbReference type="EC" id="2.7.13.3"/>
    </reaction>
</comment>
<dbReference type="GO" id="GO:0016020">
    <property type="term" value="C:membrane"/>
    <property type="evidence" value="ECO:0007669"/>
    <property type="project" value="InterPro"/>
</dbReference>
<dbReference type="Pfam" id="PF07730">
    <property type="entry name" value="HisKA_3"/>
    <property type="match status" value="1"/>
</dbReference>
<comment type="caution">
    <text evidence="12">The sequence shown here is derived from an EMBL/GenBank/DDBJ whole genome shotgun (WGS) entry which is preliminary data.</text>
</comment>
<keyword evidence="13" id="KW-1185">Reference proteome</keyword>
<dbReference type="Gene3D" id="1.20.5.1930">
    <property type="match status" value="1"/>
</dbReference>
<keyword evidence="7" id="KW-0067">ATP-binding</keyword>
<dbReference type="OrthoDB" id="227596at2"/>
<keyword evidence="8" id="KW-0902">Two-component regulatory system</keyword>
<dbReference type="Gene3D" id="3.30.565.10">
    <property type="entry name" value="Histidine kinase-like ATPase, C-terminal domain"/>
    <property type="match status" value="1"/>
</dbReference>
<dbReference type="SUPFAM" id="SSF55874">
    <property type="entry name" value="ATPase domain of HSP90 chaperone/DNA topoisomerase II/histidine kinase"/>
    <property type="match status" value="1"/>
</dbReference>
<evidence type="ECO:0000256" key="7">
    <source>
        <dbReference type="ARBA" id="ARBA00022840"/>
    </source>
</evidence>
<evidence type="ECO:0000256" key="2">
    <source>
        <dbReference type="ARBA" id="ARBA00012438"/>
    </source>
</evidence>
<dbReference type="AlphaFoldDB" id="A0A317KGI6"/>
<proteinExistence type="predicted"/>
<evidence type="ECO:0000256" key="1">
    <source>
        <dbReference type="ARBA" id="ARBA00000085"/>
    </source>
</evidence>
<keyword evidence="6 12" id="KW-0418">Kinase</keyword>
<dbReference type="PANTHER" id="PTHR24421">
    <property type="entry name" value="NITRATE/NITRITE SENSOR PROTEIN NARX-RELATED"/>
    <property type="match status" value="1"/>
</dbReference>
<keyword evidence="10" id="KW-0472">Membrane</keyword>
<keyword evidence="10" id="KW-0812">Transmembrane</keyword>
<feature type="non-terminal residue" evidence="12">
    <location>
        <position position="1"/>
    </location>
</feature>
<accession>A0A317KGI6</accession>
<evidence type="ECO:0000256" key="3">
    <source>
        <dbReference type="ARBA" id="ARBA00022553"/>
    </source>
</evidence>
<feature type="transmembrane region" description="Helical" evidence="10">
    <location>
        <begin position="33"/>
        <end position="50"/>
    </location>
</feature>
<sequence length="268" mass="27774">DHGEAAAVAAGGLAVVVAAGIAAGPTAVTYWNAAAWLVAVAAGGALRVVAERRRATAERVRRDERLELARELHDVVAHHITGIVVQAQAAQLVTDRQPERARESLAGIESAGSDALAAMRRLVGILRDGDDPAPGSAGPEHLDALVERFARHGMAVLPRVPDEDPGWPPEVTATVYRIVREALTNVARHAPGAGTVRVAVAEEGGVVTVEVIDDGPPARARPLRRGGYGLVGMRERVQALGGRLSAGPRPGGGWSVSAALPVAGGERR</sequence>
<keyword evidence="4" id="KW-0808">Transferase</keyword>
<evidence type="ECO:0000256" key="6">
    <source>
        <dbReference type="ARBA" id="ARBA00022777"/>
    </source>
</evidence>
<gene>
    <name evidence="12" type="ORF">DLJ46_02565</name>
</gene>
<dbReference type="SMART" id="SM00387">
    <property type="entry name" value="HATPase_c"/>
    <property type="match status" value="1"/>
</dbReference>
<dbReference type="InterPro" id="IPR036890">
    <property type="entry name" value="HATPase_C_sf"/>
</dbReference>
<evidence type="ECO:0000313" key="13">
    <source>
        <dbReference type="Proteomes" id="UP000245683"/>
    </source>
</evidence>
<evidence type="ECO:0000256" key="5">
    <source>
        <dbReference type="ARBA" id="ARBA00022741"/>
    </source>
</evidence>
<evidence type="ECO:0000256" key="9">
    <source>
        <dbReference type="SAM" id="MobiDB-lite"/>
    </source>
</evidence>
<evidence type="ECO:0000313" key="12">
    <source>
        <dbReference type="EMBL" id="PWU52713.1"/>
    </source>
</evidence>
<dbReference type="RefSeq" id="WP_133255683.1">
    <property type="nucleotide sequence ID" value="NZ_QGSV01000060.1"/>
</dbReference>
<dbReference type="InterPro" id="IPR011712">
    <property type="entry name" value="Sig_transdc_His_kin_sub3_dim/P"/>
</dbReference>
<evidence type="ECO:0000256" key="10">
    <source>
        <dbReference type="SAM" id="Phobius"/>
    </source>
</evidence>
<keyword evidence="10" id="KW-1133">Transmembrane helix</keyword>
<dbReference type="Pfam" id="PF02518">
    <property type="entry name" value="HATPase_c"/>
    <property type="match status" value="1"/>
</dbReference>
<dbReference type="PANTHER" id="PTHR24421:SF10">
    <property type="entry name" value="NITRATE_NITRITE SENSOR PROTEIN NARQ"/>
    <property type="match status" value="1"/>
</dbReference>
<reference evidence="13" key="1">
    <citation type="submission" date="2018-05" db="EMBL/GenBank/DDBJ databases">
        <title>Micromonospora globispora sp. nov. and Micromonospora rugosa sp. nov., isolated from marine sediment.</title>
        <authorList>
            <person name="Carro L."/>
            <person name="Aysel V."/>
            <person name="Cetin D."/>
            <person name="Igual J.M."/>
            <person name="Klenk H.-P."/>
            <person name="Trujillo M.E."/>
            <person name="Sahin N."/>
        </authorList>
    </citation>
    <scope>NUCLEOTIDE SEQUENCE [LARGE SCALE GENOMIC DNA]</scope>
    <source>
        <strain evidence="13">S2904</strain>
    </source>
</reference>
<feature type="region of interest" description="Disordered" evidence="9">
    <location>
        <begin position="245"/>
        <end position="268"/>
    </location>
</feature>
<dbReference type="GO" id="GO:0046983">
    <property type="term" value="F:protein dimerization activity"/>
    <property type="evidence" value="ECO:0007669"/>
    <property type="project" value="InterPro"/>
</dbReference>
<dbReference type="PROSITE" id="PS50109">
    <property type="entry name" value="HIS_KIN"/>
    <property type="match status" value="1"/>
</dbReference>
<dbReference type="GO" id="GO:0005524">
    <property type="term" value="F:ATP binding"/>
    <property type="evidence" value="ECO:0007669"/>
    <property type="project" value="UniProtKB-KW"/>
</dbReference>
<dbReference type="InterPro" id="IPR003594">
    <property type="entry name" value="HATPase_dom"/>
</dbReference>
<feature type="domain" description="Histidine kinase" evidence="11">
    <location>
        <begin position="175"/>
        <end position="264"/>
    </location>
</feature>
<protein>
    <recommendedName>
        <fullName evidence="2">histidine kinase</fullName>
        <ecNumber evidence="2">2.7.13.3</ecNumber>
    </recommendedName>
</protein>
<dbReference type="GO" id="GO:0000155">
    <property type="term" value="F:phosphorelay sensor kinase activity"/>
    <property type="evidence" value="ECO:0007669"/>
    <property type="project" value="InterPro"/>
</dbReference>
<dbReference type="EMBL" id="QGSV01000060">
    <property type="protein sequence ID" value="PWU52713.1"/>
    <property type="molecule type" value="Genomic_DNA"/>
</dbReference>
<evidence type="ECO:0000256" key="8">
    <source>
        <dbReference type="ARBA" id="ARBA00023012"/>
    </source>
</evidence>